<dbReference type="Proteomes" id="UP001499967">
    <property type="component" value="Unassembled WGS sequence"/>
</dbReference>
<evidence type="ECO:0000313" key="1">
    <source>
        <dbReference type="EMBL" id="GAA0934351.1"/>
    </source>
</evidence>
<dbReference type="PRINTS" id="PR00377">
    <property type="entry name" value="IMPHPHTASES"/>
</dbReference>
<sequence length="270" mass="28001">MGSTVPPEELAEAARVAEEAAGIAMRIVRAAPLGVVQEKAHAADLVTDVDRAVEREVRALVADRLPGHTVVGEEFGGVATDGPTWYCDPVDGTTNLVAGLPWTSFSLALAVGATPLVGVVADPWRDEVVLAVAGKGVTVNGRPVPGARPAHRARLSGGVLLTEWAAHRPWPGMAQLLAALADRACTVRVMGSGTLALGHVAAGRGTGAIISEFHPEDHLAAAFACAEAGLAVRDESGAQRPFPDRGGILVCAPEAADELFDVWQEALRAW</sequence>
<dbReference type="Gene3D" id="3.30.540.10">
    <property type="entry name" value="Fructose-1,6-Bisphosphatase, subunit A, domain 1"/>
    <property type="match status" value="1"/>
</dbReference>
<dbReference type="EMBL" id="BAAAHP010000071">
    <property type="protein sequence ID" value="GAA0934351.1"/>
    <property type="molecule type" value="Genomic_DNA"/>
</dbReference>
<dbReference type="Pfam" id="PF00459">
    <property type="entry name" value="Inositol_P"/>
    <property type="match status" value="1"/>
</dbReference>
<comment type="caution">
    <text evidence="1">The sequence shown here is derived from an EMBL/GenBank/DDBJ whole genome shotgun (WGS) entry which is preliminary data.</text>
</comment>
<dbReference type="SUPFAM" id="SSF56655">
    <property type="entry name" value="Carbohydrate phosphatase"/>
    <property type="match status" value="1"/>
</dbReference>
<keyword evidence="2" id="KW-1185">Reference proteome</keyword>
<proteinExistence type="predicted"/>
<gene>
    <name evidence="1" type="ORF">GCM10009559_24840</name>
</gene>
<dbReference type="Gene3D" id="3.40.190.80">
    <property type="match status" value="1"/>
</dbReference>
<dbReference type="InterPro" id="IPR000760">
    <property type="entry name" value="Inositol_monophosphatase-like"/>
</dbReference>
<name>A0ABP4ACM6_9PSEU</name>
<evidence type="ECO:0000313" key="2">
    <source>
        <dbReference type="Proteomes" id="UP001499967"/>
    </source>
</evidence>
<dbReference type="PANTHER" id="PTHR20854:SF4">
    <property type="entry name" value="INOSITOL-1-MONOPHOSPHATASE-RELATED"/>
    <property type="match status" value="1"/>
</dbReference>
<accession>A0ABP4ACM6</accession>
<protein>
    <submittedName>
        <fullName evidence="1">Inositol monophosphatase</fullName>
    </submittedName>
</protein>
<dbReference type="PANTHER" id="PTHR20854">
    <property type="entry name" value="INOSITOL MONOPHOSPHATASE"/>
    <property type="match status" value="1"/>
</dbReference>
<reference evidence="2" key="1">
    <citation type="journal article" date="2019" name="Int. J. Syst. Evol. Microbiol.">
        <title>The Global Catalogue of Microorganisms (GCM) 10K type strain sequencing project: providing services to taxonomists for standard genome sequencing and annotation.</title>
        <authorList>
            <consortium name="The Broad Institute Genomics Platform"/>
            <consortium name="The Broad Institute Genome Sequencing Center for Infectious Disease"/>
            <person name="Wu L."/>
            <person name="Ma J."/>
        </authorList>
    </citation>
    <scope>NUCLEOTIDE SEQUENCE [LARGE SCALE GENOMIC DNA]</scope>
    <source>
        <strain evidence="2">JCM 11117</strain>
    </source>
</reference>
<organism evidence="1 2">
    <name type="scientific">Pseudonocardia zijingensis</name>
    <dbReference type="NCBI Taxonomy" id="153376"/>
    <lineage>
        <taxon>Bacteria</taxon>
        <taxon>Bacillati</taxon>
        <taxon>Actinomycetota</taxon>
        <taxon>Actinomycetes</taxon>
        <taxon>Pseudonocardiales</taxon>
        <taxon>Pseudonocardiaceae</taxon>
        <taxon>Pseudonocardia</taxon>
    </lineage>
</organism>
<dbReference type="RefSeq" id="WP_343941478.1">
    <property type="nucleotide sequence ID" value="NZ_BAAAHP010000071.1"/>
</dbReference>